<gene>
    <name evidence="1" type="ORF">UFOPK1835_00898</name>
</gene>
<accession>A0A6J6H8B3</accession>
<sequence length="238" mass="24133">MFDESPATASGPFPLIVLAHDLGSTPALYGDLAAAWAGAGFVVAAPSFPLSDAYAPGGPNGSDTANHPKDVSAVIDRILELSASDDGGILAGMIDSSSVGIAGHGAGAAALLFANPCCLDERIDALTVMSLGTNEYKSGAVEWPQNRPLLVVHGDADVVAPKMLSDDIFAAASAPKGLLTLLGVDHDSYIVRSSPAFAVTAATTTDFWRIYLDGAPGTVGSVSGDFVPGVATLTFITD</sequence>
<evidence type="ECO:0000313" key="1">
    <source>
        <dbReference type="EMBL" id="CAB4608049.1"/>
    </source>
</evidence>
<dbReference type="Gene3D" id="3.40.50.1820">
    <property type="entry name" value="alpha/beta hydrolase"/>
    <property type="match status" value="1"/>
</dbReference>
<protein>
    <submittedName>
        <fullName evidence="1">Unannotated protein</fullName>
    </submittedName>
</protein>
<organism evidence="1">
    <name type="scientific">freshwater metagenome</name>
    <dbReference type="NCBI Taxonomy" id="449393"/>
    <lineage>
        <taxon>unclassified sequences</taxon>
        <taxon>metagenomes</taxon>
        <taxon>ecological metagenomes</taxon>
    </lineage>
</organism>
<dbReference type="AlphaFoldDB" id="A0A6J6H8B3"/>
<dbReference type="SUPFAM" id="SSF53474">
    <property type="entry name" value="alpha/beta-Hydrolases"/>
    <property type="match status" value="1"/>
</dbReference>
<reference evidence="1" key="1">
    <citation type="submission" date="2020-05" db="EMBL/GenBank/DDBJ databases">
        <authorList>
            <person name="Chiriac C."/>
            <person name="Salcher M."/>
            <person name="Ghai R."/>
            <person name="Kavagutti S V."/>
        </authorList>
    </citation>
    <scope>NUCLEOTIDE SEQUENCE</scope>
</reference>
<name>A0A6J6H8B3_9ZZZZ</name>
<dbReference type="EMBL" id="CAEZUP010000031">
    <property type="protein sequence ID" value="CAB4608049.1"/>
    <property type="molecule type" value="Genomic_DNA"/>
</dbReference>
<dbReference type="InterPro" id="IPR029058">
    <property type="entry name" value="AB_hydrolase_fold"/>
</dbReference>
<proteinExistence type="predicted"/>